<keyword evidence="2" id="KW-0227">DNA damage</keyword>
<dbReference type="GO" id="GO:0006281">
    <property type="term" value="P:DNA repair"/>
    <property type="evidence" value="ECO:0007669"/>
    <property type="project" value="UniProtKB-KW"/>
</dbReference>
<dbReference type="KEGG" id="acis:CBP35_09010"/>
<reference evidence="7" key="1">
    <citation type="submission" date="2017-05" db="EMBL/GenBank/DDBJ databases">
        <title>Polyphasic characterization of four soil-derived phenanthrene-degrading Acidovorax strains and proposal of Acidovorax phenanthrenivorans sp. nov.</title>
        <authorList>
            <person name="Singleton D."/>
            <person name="Lee J."/>
            <person name="Dickey A.N."/>
            <person name="Stroud A."/>
            <person name="Scholl E.H."/>
            <person name="Wright F.A."/>
            <person name="Aitken M.D."/>
        </authorList>
    </citation>
    <scope>NUCLEOTIDE SEQUENCE</scope>
    <source>
        <strain evidence="7">P4</strain>
    </source>
</reference>
<gene>
    <name evidence="7" type="ORF">CBP36_09915</name>
</gene>
<dbReference type="PROSITE" id="PS50173">
    <property type="entry name" value="UMUC"/>
    <property type="match status" value="1"/>
</dbReference>
<dbReference type="InterPro" id="IPR017961">
    <property type="entry name" value="DNA_pol_Y-fam_little_finger"/>
</dbReference>
<dbReference type="AlphaFoldDB" id="A0A240UDH5"/>
<dbReference type="Pfam" id="PF00817">
    <property type="entry name" value="IMS"/>
    <property type="match status" value="1"/>
</dbReference>
<dbReference type="InterPro" id="IPR050116">
    <property type="entry name" value="DNA_polymerase-Y"/>
</dbReference>
<dbReference type="SUPFAM" id="SSF56672">
    <property type="entry name" value="DNA/RNA polymerases"/>
    <property type="match status" value="1"/>
</dbReference>
<evidence type="ECO:0000256" key="2">
    <source>
        <dbReference type="ARBA" id="ARBA00022763"/>
    </source>
</evidence>
<dbReference type="Gene3D" id="1.10.150.20">
    <property type="entry name" value="5' to 3' exonuclease, C-terminal subdomain"/>
    <property type="match status" value="1"/>
</dbReference>
<keyword evidence="8" id="KW-1185">Reference proteome</keyword>
<dbReference type="Proteomes" id="UP000194440">
    <property type="component" value="Chromosome"/>
</dbReference>
<evidence type="ECO:0000256" key="5">
    <source>
        <dbReference type="ARBA" id="ARBA00023236"/>
    </source>
</evidence>
<evidence type="ECO:0000259" key="6">
    <source>
        <dbReference type="PROSITE" id="PS50173"/>
    </source>
</evidence>
<comment type="similarity">
    <text evidence="1">Belongs to the DNA polymerase type-Y family.</text>
</comment>
<dbReference type="InterPro" id="IPR043128">
    <property type="entry name" value="Rev_trsase/Diguanyl_cyclase"/>
</dbReference>
<dbReference type="PANTHER" id="PTHR11076">
    <property type="entry name" value="DNA REPAIR POLYMERASE UMUC / TRANSFERASE FAMILY MEMBER"/>
    <property type="match status" value="1"/>
</dbReference>
<evidence type="ECO:0000256" key="4">
    <source>
        <dbReference type="ARBA" id="ARBA00023204"/>
    </source>
</evidence>
<feature type="domain" description="UmuC" evidence="6">
    <location>
        <begin position="2"/>
        <end position="195"/>
    </location>
</feature>
<evidence type="ECO:0000256" key="1">
    <source>
        <dbReference type="ARBA" id="ARBA00010945"/>
    </source>
</evidence>
<dbReference type="OrthoDB" id="9808813at2"/>
<protein>
    <submittedName>
        <fullName evidence="7">DNA polymerase V subunit UmuC</fullName>
    </submittedName>
</protein>
<keyword evidence="3" id="KW-0741">SOS mutagenesis</keyword>
<name>A0A240UDH5_9BURK</name>
<dbReference type="InterPro" id="IPR025188">
    <property type="entry name" value="DUF4113"/>
</dbReference>
<dbReference type="Gene3D" id="3.30.70.270">
    <property type="match status" value="1"/>
</dbReference>
<evidence type="ECO:0000313" key="7">
    <source>
        <dbReference type="EMBL" id="ART59123.1"/>
    </source>
</evidence>
<dbReference type="Pfam" id="PF13438">
    <property type="entry name" value="DUF4113"/>
    <property type="match status" value="1"/>
</dbReference>
<dbReference type="GO" id="GO:0009432">
    <property type="term" value="P:SOS response"/>
    <property type="evidence" value="ECO:0007669"/>
    <property type="project" value="UniProtKB-KW"/>
</dbReference>
<dbReference type="InterPro" id="IPR036775">
    <property type="entry name" value="DNA_pol_Y-fam_lit_finger_sf"/>
</dbReference>
<organism evidence="7 8">
    <name type="scientific">Acidovorax carolinensis</name>
    <dbReference type="NCBI Taxonomy" id="553814"/>
    <lineage>
        <taxon>Bacteria</taxon>
        <taxon>Pseudomonadati</taxon>
        <taxon>Pseudomonadota</taxon>
        <taxon>Betaproteobacteria</taxon>
        <taxon>Burkholderiales</taxon>
        <taxon>Comamonadaceae</taxon>
        <taxon>Acidovorax</taxon>
    </lineage>
</organism>
<proteinExistence type="inferred from homology"/>
<dbReference type="EMBL" id="CP021366">
    <property type="protein sequence ID" value="ART59123.1"/>
    <property type="molecule type" value="Genomic_DNA"/>
</dbReference>
<sequence length="436" mass="47980">MYALVDGNNFYVSCERVFRPDLNDRPVIVLSNNDGCAIARSNEAKAIGVRMGHPWHEIRHLEKEAGLVALSANFALYGDMSDRMASLVAGLGHQHEVYSIDESFVDLSGIRGDMTERAHVIRARVLQWVGIPCGVGIAPTKTLAKLANHVAKTAERKPGSYPAEMAQVCNFGQLPRAELDAVLASTDVGEVWGVGRKISAQLKDAGIQTVLDLSRLDPGTVRRRWSVVLERTVHELQGMPCIGLDDQPAPKKEIACTRSFGQPVTDLPDLEQAVSTFAGMAAQKLRKQASRTAHVLVFIHTSPFRKGPQYARSITVPLLRPTSDTVSIVKAALAGLRTIYRPGYQLIKAGVMLLDLHSAQIRQGELELEPLDVLESSRERLMGVMDELNQRYGRGTVKLAAGGIEEPGERARWAMRQERRSPAYTTCWEDMLVVGE</sequence>
<dbReference type="PANTHER" id="PTHR11076:SF34">
    <property type="entry name" value="PROTEIN UMUC"/>
    <property type="match status" value="1"/>
</dbReference>
<dbReference type="InterPro" id="IPR001126">
    <property type="entry name" value="UmuC"/>
</dbReference>
<dbReference type="Gene3D" id="3.30.1490.100">
    <property type="entry name" value="DNA polymerase, Y-family, little finger domain"/>
    <property type="match status" value="1"/>
</dbReference>
<keyword evidence="4" id="KW-0234">DNA repair</keyword>
<keyword evidence="5" id="KW-0742">SOS response</keyword>
<dbReference type="InterPro" id="IPR043502">
    <property type="entry name" value="DNA/RNA_pol_sf"/>
</dbReference>
<dbReference type="GO" id="GO:0042276">
    <property type="term" value="P:error-prone translesion synthesis"/>
    <property type="evidence" value="ECO:0007669"/>
    <property type="project" value="TreeGrafter"/>
</dbReference>
<dbReference type="GO" id="GO:0005829">
    <property type="term" value="C:cytosol"/>
    <property type="evidence" value="ECO:0007669"/>
    <property type="project" value="TreeGrafter"/>
</dbReference>
<dbReference type="CDD" id="cd01700">
    <property type="entry name" value="PolY_Pol_V_umuC"/>
    <property type="match status" value="1"/>
</dbReference>
<dbReference type="Pfam" id="PF11799">
    <property type="entry name" value="IMS_C"/>
    <property type="match status" value="1"/>
</dbReference>
<dbReference type="GO" id="GO:0003684">
    <property type="term" value="F:damaged DNA binding"/>
    <property type="evidence" value="ECO:0007669"/>
    <property type="project" value="InterPro"/>
</dbReference>
<accession>A0A240UDH5</accession>
<evidence type="ECO:0000256" key="3">
    <source>
        <dbReference type="ARBA" id="ARBA00023199"/>
    </source>
</evidence>
<dbReference type="KEGG" id="acip:CBP36_09915"/>
<dbReference type="GO" id="GO:0003887">
    <property type="term" value="F:DNA-directed DNA polymerase activity"/>
    <property type="evidence" value="ECO:0007669"/>
    <property type="project" value="TreeGrafter"/>
</dbReference>
<dbReference type="RefSeq" id="WP_086927303.1">
    <property type="nucleotide sequence ID" value="NZ_CP021362.1"/>
</dbReference>
<dbReference type="Gene3D" id="3.40.1170.60">
    <property type="match status" value="1"/>
</dbReference>
<evidence type="ECO:0000313" key="8">
    <source>
        <dbReference type="Proteomes" id="UP000194440"/>
    </source>
</evidence>